<proteinExistence type="predicted"/>
<organism evidence="4 5">
    <name type="scientific">Paenibacillus abyssi</name>
    <dbReference type="NCBI Taxonomy" id="1340531"/>
    <lineage>
        <taxon>Bacteria</taxon>
        <taxon>Bacillati</taxon>
        <taxon>Bacillota</taxon>
        <taxon>Bacilli</taxon>
        <taxon>Bacillales</taxon>
        <taxon>Paenibacillaceae</taxon>
        <taxon>Paenibacillus</taxon>
    </lineage>
</organism>
<reference evidence="4" key="1">
    <citation type="journal article" date="2014" name="Int. J. Syst. Evol. Microbiol.">
        <title>Complete genome sequence of Corynebacterium casei LMG S-19264T (=DSM 44701T), isolated from a smear-ripened cheese.</title>
        <authorList>
            <consortium name="US DOE Joint Genome Institute (JGI-PGF)"/>
            <person name="Walter F."/>
            <person name="Albersmeier A."/>
            <person name="Kalinowski J."/>
            <person name="Ruckert C."/>
        </authorList>
    </citation>
    <scope>NUCLEOTIDE SEQUENCE</scope>
    <source>
        <strain evidence="4">CGMCC 1.12987</strain>
    </source>
</reference>
<evidence type="ECO:0000259" key="3">
    <source>
        <dbReference type="PROSITE" id="PS51782"/>
    </source>
</evidence>
<evidence type="ECO:0000313" key="5">
    <source>
        <dbReference type="Proteomes" id="UP000644756"/>
    </source>
</evidence>
<keyword evidence="2" id="KW-0812">Transmembrane</keyword>
<dbReference type="EMBL" id="BMGR01000001">
    <property type="protein sequence ID" value="GGF89770.1"/>
    <property type="molecule type" value="Genomic_DNA"/>
</dbReference>
<dbReference type="InterPro" id="IPR018392">
    <property type="entry name" value="LysM"/>
</dbReference>
<dbReference type="Proteomes" id="UP000644756">
    <property type="component" value="Unassembled WGS sequence"/>
</dbReference>
<evidence type="ECO:0000313" key="4">
    <source>
        <dbReference type="EMBL" id="GGF89770.1"/>
    </source>
</evidence>
<evidence type="ECO:0000256" key="1">
    <source>
        <dbReference type="SAM" id="MobiDB-lite"/>
    </source>
</evidence>
<keyword evidence="2" id="KW-1133">Transmembrane helix</keyword>
<feature type="transmembrane region" description="Helical" evidence="2">
    <location>
        <begin position="38"/>
        <end position="59"/>
    </location>
</feature>
<dbReference type="AlphaFoldDB" id="A0A917CLM2"/>
<comment type="caution">
    <text evidence="4">The sequence shown here is derived from an EMBL/GenBank/DDBJ whole genome shotgun (WGS) entry which is preliminary data.</text>
</comment>
<dbReference type="Gene3D" id="3.10.350.10">
    <property type="entry name" value="LysM domain"/>
    <property type="match status" value="1"/>
</dbReference>
<dbReference type="Pfam" id="PF01476">
    <property type="entry name" value="LysM"/>
    <property type="match status" value="1"/>
</dbReference>
<protein>
    <recommendedName>
        <fullName evidence="3">LysM domain-containing protein</fullName>
    </recommendedName>
</protein>
<dbReference type="SMART" id="SM00257">
    <property type="entry name" value="LysM"/>
    <property type="match status" value="1"/>
</dbReference>
<evidence type="ECO:0000256" key="2">
    <source>
        <dbReference type="SAM" id="Phobius"/>
    </source>
</evidence>
<dbReference type="CDD" id="cd00118">
    <property type="entry name" value="LysM"/>
    <property type="match status" value="1"/>
</dbReference>
<dbReference type="InterPro" id="IPR036779">
    <property type="entry name" value="LysM_dom_sf"/>
</dbReference>
<dbReference type="PROSITE" id="PS51782">
    <property type="entry name" value="LYSM"/>
    <property type="match status" value="1"/>
</dbReference>
<keyword evidence="5" id="KW-1185">Reference proteome</keyword>
<feature type="domain" description="LysM" evidence="3">
    <location>
        <begin position="72"/>
        <end position="122"/>
    </location>
</feature>
<dbReference type="SUPFAM" id="SSF54106">
    <property type="entry name" value="LysM domain"/>
    <property type="match status" value="1"/>
</dbReference>
<feature type="region of interest" description="Disordered" evidence="1">
    <location>
        <begin position="1"/>
        <end position="23"/>
    </location>
</feature>
<reference evidence="4" key="2">
    <citation type="submission" date="2020-09" db="EMBL/GenBank/DDBJ databases">
        <authorList>
            <person name="Sun Q."/>
            <person name="Zhou Y."/>
        </authorList>
    </citation>
    <scope>NUCLEOTIDE SEQUENCE</scope>
    <source>
        <strain evidence="4">CGMCC 1.12987</strain>
    </source>
</reference>
<gene>
    <name evidence="4" type="ORF">GCM10010916_03860</name>
</gene>
<sequence>MMNSLSYRSIHNGAKKAPERRTGESTVVSNLRRHFVKFFAAAIVFVVLFSGMLIVQSYASESHPAPAAEGERIISVSSGDTLWEIARRVQPQGTDLREVVYEIKLRNGLSSSVLRSGQTLIVPEQMD</sequence>
<keyword evidence="2" id="KW-0472">Membrane</keyword>
<accession>A0A917CLM2</accession>
<name>A0A917CLM2_9BACL</name>